<evidence type="ECO:0000313" key="2">
    <source>
        <dbReference type="EMBL" id="KAF7366758.1"/>
    </source>
</evidence>
<comment type="caution">
    <text evidence="2">The sequence shown here is derived from an EMBL/GenBank/DDBJ whole genome shotgun (WGS) entry which is preliminary data.</text>
</comment>
<protein>
    <submittedName>
        <fullName evidence="2">Uncharacterized protein</fullName>
    </submittedName>
</protein>
<dbReference type="Proteomes" id="UP000623467">
    <property type="component" value="Unassembled WGS sequence"/>
</dbReference>
<feature type="region of interest" description="Disordered" evidence="1">
    <location>
        <begin position="1"/>
        <end position="120"/>
    </location>
</feature>
<keyword evidence="3" id="KW-1185">Reference proteome</keyword>
<organism evidence="2 3">
    <name type="scientific">Mycena sanguinolenta</name>
    <dbReference type="NCBI Taxonomy" id="230812"/>
    <lineage>
        <taxon>Eukaryota</taxon>
        <taxon>Fungi</taxon>
        <taxon>Dikarya</taxon>
        <taxon>Basidiomycota</taxon>
        <taxon>Agaricomycotina</taxon>
        <taxon>Agaricomycetes</taxon>
        <taxon>Agaricomycetidae</taxon>
        <taxon>Agaricales</taxon>
        <taxon>Marasmiineae</taxon>
        <taxon>Mycenaceae</taxon>
        <taxon>Mycena</taxon>
    </lineage>
</organism>
<gene>
    <name evidence="2" type="ORF">MSAN_00934100</name>
</gene>
<proteinExistence type="predicted"/>
<name>A0A8H6YUT2_9AGAR</name>
<evidence type="ECO:0000256" key="1">
    <source>
        <dbReference type="SAM" id="MobiDB-lite"/>
    </source>
</evidence>
<accession>A0A8H6YUT2</accession>
<dbReference type="EMBL" id="JACAZH010000006">
    <property type="protein sequence ID" value="KAF7366758.1"/>
    <property type="molecule type" value="Genomic_DNA"/>
</dbReference>
<sequence length="120" mass="13035">MYSHQASGHRDPNSNSALMYTYPPAPVPPARMHTTDINQTSASRSRRSANHHNSSSTYLHPPHATWDAQYNQTSASRTRHASDPNSWSAYLAPPPSSAPAEPDAPATFATLPPRHPSAPI</sequence>
<evidence type="ECO:0000313" key="3">
    <source>
        <dbReference type="Proteomes" id="UP000623467"/>
    </source>
</evidence>
<dbReference type="AlphaFoldDB" id="A0A8H6YUT2"/>
<reference evidence="2" key="1">
    <citation type="submission" date="2020-05" db="EMBL/GenBank/DDBJ databases">
        <title>Mycena genomes resolve the evolution of fungal bioluminescence.</title>
        <authorList>
            <person name="Tsai I.J."/>
        </authorList>
    </citation>
    <scope>NUCLEOTIDE SEQUENCE</scope>
    <source>
        <strain evidence="2">160909Yilan</strain>
    </source>
</reference>